<gene>
    <name evidence="2" type="ORF">AVEN_44946_1</name>
</gene>
<keyword evidence="3" id="KW-1185">Reference proteome</keyword>
<reference evidence="2 3" key="1">
    <citation type="journal article" date="2019" name="Sci. Rep.">
        <title>Orb-weaving spider Araneus ventricosus genome elucidates the spidroin gene catalogue.</title>
        <authorList>
            <person name="Kono N."/>
            <person name="Nakamura H."/>
            <person name="Ohtoshi R."/>
            <person name="Moran D.A.P."/>
            <person name="Shinohara A."/>
            <person name="Yoshida Y."/>
            <person name="Fujiwara M."/>
            <person name="Mori M."/>
            <person name="Tomita M."/>
            <person name="Arakawa K."/>
        </authorList>
    </citation>
    <scope>NUCLEOTIDE SEQUENCE [LARGE SCALE GENOMIC DNA]</scope>
</reference>
<evidence type="ECO:0000256" key="1">
    <source>
        <dbReference type="SAM" id="Phobius"/>
    </source>
</evidence>
<evidence type="ECO:0000313" key="2">
    <source>
        <dbReference type="EMBL" id="GBN85779.1"/>
    </source>
</evidence>
<accession>A0A4Y2SES8</accession>
<protein>
    <submittedName>
        <fullName evidence="2">Uncharacterized protein</fullName>
    </submittedName>
</protein>
<comment type="caution">
    <text evidence="2">The sequence shown here is derived from an EMBL/GenBank/DDBJ whole genome shotgun (WGS) entry which is preliminary data.</text>
</comment>
<feature type="transmembrane region" description="Helical" evidence="1">
    <location>
        <begin position="66"/>
        <end position="84"/>
    </location>
</feature>
<evidence type="ECO:0000313" key="3">
    <source>
        <dbReference type="Proteomes" id="UP000499080"/>
    </source>
</evidence>
<proteinExistence type="predicted"/>
<dbReference type="AlphaFoldDB" id="A0A4Y2SES8"/>
<keyword evidence="1" id="KW-0812">Transmembrane</keyword>
<dbReference type="EMBL" id="BGPR01020945">
    <property type="protein sequence ID" value="GBN85779.1"/>
    <property type="molecule type" value="Genomic_DNA"/>
</dbReference>
<sequence length="118" mass="13998">MFSHRRSWRERVGDPKRNEVSVCRELQVNLCNILVKEDFTFIIKFPIGNGLIFTPMFDVLSNGVDVLWHHLGMFKTVVASLLLFRVHLKQRFFASLPIYPLSNHMRNRRPRCNRLRTT</sequence>
<name>A0A4Y2SES8_ARAVE</name>
<keyword evidence="1" id="KW-1133">Transmembrane helix</keyword>
<dbReference type="Proteomes" id="UP000499080">
    <property type="component" value="Unassembled WGS sequence"/>
</dbReference>
<keyword evidence="1" id="KW-0472">Membrane</keyword>
<organism evidence="2 3">
    <name type="scientific">Araneus ventricosus</name>
    <name type="common">Orbweaver spider</name>
    <name type="synonym">Epeira ventricosa</name>
    <dbReference type="NCBI Taxonomy" id="182803"/>
    <lineage>
        <taxon>Eukaryota</taxon>
        <taxon>Metazoa</taxon>
        <taxon>Ecdysozoa</taxon>
        <taxon>Arthropoda</taxon>
        <taxon>Chelicerata</taxon>
        <taxon>Arachnida</taxon>
        <taxon>Araneae</taxon>
        <taxon>Araneomorphae</taxon>
        <taxon>Entelegynae</taxon>
        <taxon>Araneoidea</taxon>
        <taxon>Araneidae</taxon>
        <taxon>Araneus</taxon>
    </lineage>
</organism>